<dbReference type="Pfam" id="PF00440">
    <property type="entry name" value="TetR_N"/>
    <property type="match status" value="1"/>
</dbReference>
<name>A0ABP4T6C8_9ACTN</name>
<keyword evidence="2 4" id="KW-0238">DNA-binding</keyword>
<keyword evidence="7" id="KW-1185">Reference proteome</keyword>
<dbReference type="Gene3D" id="1.10.357.10">
    <property type="entry name" value="Tetracycline Repressor, domain 2"/>
    <property type="match status" value="1"/>
</dbReference>
<comment type="caution">
    <text evidence="6">The sequence shown here is derived from an EMBL/GenBank/DDBJ whole genome shotgun (WGS) entry which is preliminary data.</text>
</comment>
<dbReference type="Pfam" id="PF21943">
    <property type="entry name" value="TetR_C_46"/>
    <property type="match status" value="1"/>
</dbReference>
<accession>A0ABP4T6C8</accession>
<proteinExistence type="predicted"/>
<protein>
    <submittedName>
        <fullName evidence="6">TetR/AcrR family transcriptional regulator</fullName>
    </submittedName>
</protein>
<sequence>MRTRLSTQDRRRQLIAIGAELFASRPYEQVWIEEVAEIAQVSRGLLYHYFATKKDFFMAVVEVEVERLLRLTAPDPGLPLPLQLNAGLEAYLDYAQNHKIGFQLMHRSAINVDEEIRAIYDKTLATHERRIVAALGASNATAGIAVRGWLAFIESVCLDWLDNPDLTRDQVRDLCARTLLAAVGFQET</sequence>
<feature type="domain" description="HTH tetR-type" evidence="5">
    <location>
        <begin position="8"/>
        <end position="68"/>
    </location>
</feature>
<reference evidence="7" key="1">
    <citation type="journal article" date="2019" name="Int. J. Syst. Evol. Microbiol.">
        <title>The Global Catalogue of Microorganisms (GCM) 10K type strain sequencing project: providing services to taxonomists for standard genome sequencing and annotation.</title>
        <authorList>
            <consortium name="The Broad Institute Genomics Platform"/>
            <consortium name="The Broad Institute Genome Sequencing Center for Infectious Disease"/>
            <person name="Wu L."/>
            <person name="Ma J."/>
        </authorList>
    </citation>
    <scope>NUCLEOTIDE SEQUENCE [LARGE SCALE GENOMIC DNA]</scope>
    <source>
        <strain evidence="7">JCM 14718</strain>
    </source>
</reference>
<keyword evidence="1" id="KW-0805">Transcription regulation</keyword>
<organism evidence="6 7">
    <name type="scientific">Fodinicola feengrottensis</name>
    <dbReference type="NCBI Taxonomy" id="435914"/>
    <lineage>
        <taxon>Bacteria</taxon>
        <taxon>Bacillati</taxon>
        <taxon>Actinomycetota</taxon>
        <taxon>Actinomycetes</taxon>
        <taxon>Mycobacteriales</taxon>
        <taxon>Fodinicola</taxon>
    </lineage>
</organism>
<evidence type="ECO:0000256" key="1">
    <source>
        <dbReference type="ARBA" id="ARBA00023015"/>
    </source>
</evidence>
<dbReference type="InterPro" id="IPR054129">
    <property type="entry name" value="DesT_TetR_C"/>
</dbReference>
<dbReference type="PANTHER" id="PTHR30055:SF174">
    <property type="entry name" value="TRANSCRIPTIONAL REGULATORY PROTEIN (PROBABLY TETR-FAMILY)-RELATED"/>
    <property type="match status" value="1"/>
</dbReference>
<evidence type="ECO:0000256" key="2">
    <source>
        <dbReference type="ARBA" id="ARBA00023125"/>
    </source>
</evidence>
<evidence type="ECO:0000256" key="3">
    <source>
        <dbReference type="ARBA" id="ARBA00023163"/>
    </source>
</evidence>
<dbReference type="PANTHER" id="PTHR30055">
    <property type="entry name" value="HTH-TYPE TRANSCRIPTIONAL REGULATOR RUTR"/>
    <property type="match status" value="1"/>
</dbReference>
<feature type="DNA-binding region" description="H-T-H motif" evidence="4">
    <location>
        <begin position="31"/>
        <end position="50"/>
    </location>
</feature>
<dbReference type="InterPro" id="IPR009057">
    <property type="entry name" value="Homeodomain-like_sf"/>
</dbReference>
<evidence type="ECO:0000313" key="7">
    <source>
        <dbReference type="Proteomes" id="UP001500618"/>
    </source>
</evidence>
<keyword evidence="3" id="KW-0804">Transcription</keyword>
<dbReference type="EMBL" id="BAAANY010000011">
    <property type="protein sequence ID" value="GAA1683084.1"/>
    <property type="molecule type" value="Genomic_DNA"/>
</dbReference>
<dbReference type="InterPro" id="IPR001647">
    <property type="entry name" value="HTH_TetR"/>
</dbReference>
<dbReference type="SUPFAM" id="SSF46689">
    <property type="entry name" value="Homeodomain-like"/>
    <property type="match status" value="1"/>
</dbReference>
<evidence type="ECO:0000256" key="4">
    <source>
        <dbReference type="PROSITE-ProRule" id="PRU00335"/>
    </source>
</evidence>
<evidence type="ECO:0000313" key="6">
    <source>
        <dbReference type="EMBL" id="GAA1683084.1"/>
    </source>
</evidence>
<dbReference type="InterPro" id="IPR050109">
    <property type="entry name" value="HTH-type_TetR-like_transc_reg"/>
</dbReference>
<evidence type="ECO:0000259" key="5">
    <source>
        <dbReference type="PROSITE" id="PS50977"/>
    </source>
</evidence>
<dbReference type="PRINTS" id="PR00455">
    <property type="entry name" value="HTHTETR"/>
</dbReference>
<dbReference type="Proteomes" id="UP001500618">
    <property type="component" value="Unassembled WGS sequence"/>
</dbReference>
<dbReference type="RefSeq" id="WP_344311343.1">
    <property type="nucleotide sequence ID" value="NZ_BAAANY010000011.1"/>
</dbReference>
<gene>
    <name evidence="6" type="ORF">GCM10009765_35370</name>
</gene>
<dbReference type="PROSITE" id="PS50977">
    <property type="entry name" value="HTH_TETR_2"/>
    <property type="match status" value="1"/>
</dbReference>